<comment type="caution">
    <text evidence="4">The sequence shown here is derived from an EMBL/GenBank/DDBJ whole genome shotgun (WGS) entry which is preliminary data.</text>
</comment>
<keyword evidence="4" id="KW-0282">Flagellum</keyword>
<proteinExistence type="predicted"/>
<evidence type="ECO:0000256" key="3">
    <source>
        <dbReference type="SAM" id="MobiDB-lite"/>
    </source>
</evidence>
<dbReference type="Gene3D" id="1.25.40.10">
    <property type="entry name" value="Tetratricopeptide repeat domain"/>
    <property type="match status" value="1"/>
</dbReference>
<evidence type="ECO:0000313" key="4">
    <source>
        <dbReference type="EMBL" id="CAI8014335.1"/>
    </source>
</evidence>
<dbReference type="InterPro" id="IPR052628">
    <property type="entry name" value="CFAP70"/>
</dbReference>
<evidence type="ECO:0000256" key="2">
    <source>
        <dbReference type="ARBA" id="ARBA00022803"/>
    </source>
</evidence>
<dbReference type="GO" id="GO:0060271">
    <property type="term" value="P:cilium assembly"/>
    <property type="evidence" value="ECO:0007669"/>
    <property type="project" value="TreeGrafter"/>
</dbReference>
<sequence length="132" mass="14633">MYNDRLTLPPPSSCQFSQAKEMYLRACRASPSGLTWRGVGVACYKMGELGESETALCEANILNNTDPLTWAYLTLVCLKTGRPVEAEQALKFAVKTGLRTGEEVVEEIRQEMTSHSGDHAHQHIPHLLTQLS</sequence>
<reference evidence="4" key="1">
    <citation type="submission" date="2023-03" db="EMBL/GenBank/DDBJ databases">
        <authorList>
            <person name="Steffen K."/>
            <person name="Cardenas P."/>
        </authorList>
    </citation>
    <scope>NUCLEOTIDE SEQUENCE</scope>
</reference>
<dbReference type="PANTHER" id="PTHR44314">
    <property type="entry name" value="CILIA- AND FLAGELLA-ASSOCIATED PROTEIN 70"/>
    <property type="match status" value="1"/>
</dbReference>
<keyword evidence="5" id="KW-1185">Reference proteome</keyword>
<name>A0AA35WHD9_GEOBA</name>
<feature type="region of interest" description="Disordered" evidence="3">
    <location>
        <begin position="113"/>
        <end position="132"/>
    </location>
</feature>
<organism evidence="4 5">
    <name type="scientific">Geodia barretti</name>
    <name type="common">Barrett's horny sponge</name>
    <dbReference type="NCBI Taxonomy" id="519541"/>
    <lineage>
        <taxon>Eukaryota</taxon>
        <taxon>Metazoa</taxon>
        <taxon>Porifera</taxon>
        <taxon>Demospongiae</taxon>
        <taxon>Heteroscleromorpha</taxon>
        <taxon>Tetractinellida</taxon>
        <taxon>Astrophorina</taxon>
        <taxon>Geodiidae</taxon>
        <taxon>Geodia</taxon>
    </lineage>
</organism>
<keyword evidence="1" id="KW-0677">Repeat</keyword>
<dbReference type="PANTHER" id="PTHR44314:SF1">
    <property type="entry name" value="CILIA- AND FLAGELLA-ASSOCIATED PROTEIN 70"/>
    <property type="match status" value="1"/>
</dbReference>
<dbReference type="SUPFAM" id="SSF48452">
    <property type="entry name" value="TPR-like"/>
    <property type="match status" value="1"/>
</dbReference>
<gene>
    <name evidence="4" type="ORF">GBAR_LOCUS8968</name>
</gene>
<keyword evidence="4" id="KW-0969">Cilium</keyword>
<evidence type="ECO:0000313" key="5">
    <source>
        <dbReference type="Proteomes" id="UP001174909"/>
    </source>
</evidence>
<dbReference type="EMBL" id="CASHTH010001354">
    <property type="protein sequence ID" value="CAI8014335.1"/>
    <property type="molecule type" value="Genomic_DNA"/>
</dbReference>
<dbReference type="GO" id="GO:0003341">
    <property type="term" value="P:cilium movement"/>
    <property type="evidence" value="ECO:0007669"/>
    <property type="project" value="TreeGrafter"/>
</dbReference>
<dbReference type="GO" id="GO:0031514">
    <property type="term" value="C:motile cilium"/>
    <property type="evidence" value="ECO:0007669"/>
    <property type="project" value="TreeGrafter"/>
</dbReference>
<evidence type="ECO:0000256" key="1">
    <source>
        <dbReference type="ARBA" id="ARBA00022737"/>
    </source>
</evidence>
<keyword evidence="2" id="KW-0802">TPR repeat</keyword>
<dbReference type="Proteomes" id="UP001174909">
    <property type="component" value="Unassembled WGS sequence"/>
</dbReference>
<dbReference type="AlphaFoldDB" id="A0AA35WHD9"/>
<protein>
    <submittedName>
        <fullName evidence="4">Cilia- and flagella-associated protein 70</fullName>
    </submittedName>
</protein>
<dbReference type="GO" id="GO:0070062">
    <property type="term" value="C:extracellular exosome"/>
    <property type="evidence" value="ECO:0007669"/>
    <property type="project" value="TreeGrafter"/>
</dbReference>
<accession>A0AA35WHD9</accession>
<dbReference type="InterPro" id="IPR011990">
    <property type="entry name" value="TPR-like_helical_dom_sf"/>
</dbReference>
<keyword evidence="4" id="KW-0966">Cell projection</keyword>